<dbReference type="GO" id="GO:0009279">
    <property type="term" value="C:cell outer membrane"/>
    <property type="evidence" value="ECO:0007669"/>
    <property type="project" value="UniProtKB-SubCell"/>
</dbReference>
<dbReference type="Pfam" id="PF00593">
    <property type="entry name" value="TonB_dep_Rec_b-barrel"/>
    <property type="match status" value="1"/>
</dbReference>
<dbReference type="InterPro" id="IPR036942">
    <property type="entry name" value="Beta-barrel_TonB_sf"/>
</dbReference>
<feature type="domain" description="TonB-dependent receptor-like beta-barrel" evidence="7">
    <location>
        <begin position="16"/>
        <end position="333"/>
    </location>
</feature>
<dbReference type="PROSITE" id="PS52016">
    <property type="entry name" value="TONB_DEPENDENT_REC_3"/>
    <property type="match status" value="1"/>
</dbReference>
<keyword evidence="4" id="KW-0798">TonB box</keyword>
<keyword evidence="2" id="KW-0813">Transport</keyword>
<evidence type="ECO:0000313" key="8">
    <source>
        <dbReference type="EMBL" id="KAA6316800.1"/>
    </source>
</evidence>
<accession>A0A5J4Q722</accession>
<dbReference type="SUPFAM" id="SSF56935">
    <property type="entry name" value="Porins"/>
    <property type="match status" value="1"/>
</dbReference>
<keyword evidence="3" id="KW-0812">Transmembrane</keyword>
<evidence type="ECO:0000256" key="5">
    <source>
        <dbReference type="ARBA" id="ARBA00023136"/>
    </source>
</evidence>
<evidence type="ECO:0000259" key="7">
    <source>
        <dbReference type="Pfam" id="PF00593"/>
    </source>
</evidence>
<evidence type="ECO:0000256" key="2">
    <source>
        <dbReference type="ARBA" id="ARBA00022448"/>
    </source>
</evidence>
<dbReference type="InterPro" id="IPR000531">
    <property type="entry name" value="Beta-barrel_TonB"/>
</dbReference>
<keyword evidence="5" id="KW-0472">Membrane</keyword>
<proteinExistence type="predicted"/>
<keyword evidence="8" id="KW-0675">Receptor</keyword>
<dbReference type="EMBL" id="SNRY01004752">
    <property type="protein sequence ID" value="KAA6316800.1"/>
    <property type="molecule type" value="Genomic_DNA"/>
</dbReference>
<evidence type="ECO:0000256" key="6">
    <source>
        <dbReference type="ARBA" id="ARBA00023237"/>
    </source>
</evidence>
<dbReference type="AlphaFoldDB" id="A0A5J4Q722"/>
<dbReference type="InterPro" id="IPR039426">
    <property type="entry name" value="TonB-dep_rcpt-like"/>
</dbReference>
<protein>
    <submittedName>
        <fullName evidence="8">TonB-dependent receptor SusC</fullName>
    </submittedName>
</protein>
<name>A0A5J4Q722_9ZZZZ</name>
<organism evidence="8">
    <name type="scientific">termite gut metagenome</name>
    <dbReference type="NCBI Taxonomy" id="433724"/>
    <lineage>
        <taxon>unclassified sequences</taxon>
        <taxon>metagenomes</taxon>
        <taxon>organismal metagenomes</taxon>
    </lineage>
</organism>
<comment type="caution">
    <text evidence="8">The sequence shown here is derived from an EMBL/GenBank/DDBJ whole genome shotgun (WGS) entry which is preliminary data.</text>
</comment>
<dbReference type="Gene3D" id="2.40.170.20">
    <property type="entry name" value="TonB-dependent receptor, beta-barrel domain"/>
    <property type="match status" value="1"/>
</dbReference>
<comment type="subcellular location">
    <subcellularLocation>
        <location evidence="1">Cell outer membrane</location>
        <topology evidence="1">Multi-pass membrane protein</topology>
    </subcellularLocation>
</comment>
<evidence type="ECO:0000256" key="4">
    <source>
        <dbReference type="ARBA" id="ARBA00023077"/>
    </source>
</evidence>
<keyword evidence="6" id="KW-0998">Cell outer membrane</keyword>
<reference evidence="8" key="1">
    <citation type="submission" date="2019-03" db="EMBL/GenBank/DDBJ databases">
        <title>Single cell metagenomics reveals metabolic interactions within the superorganism composed of flagellate Streblomastix strix and complex community of Bacteroidetes bacteria on its surface.</title>
        <authorList>
            <person name="Treitli S.C."/>
            <person name="Kolisko M."/>
            <person name="Husnik F."/>
            <person name="Keeling P."/>
            <person name="Hampl V."/>
        </authorList>
    </citation>
    <scope>NUCLEOTIDE SEQUENCE</scope>
    <source>
        <strain evidence="8">STM</strain>
    </source>
</reference>
<feature type="non-terminal residue" evidence="8">
    <location>
        <position position="1"/>
    </location>
</feature>
<sequence length="470" mass="53354">GYNYLGAADASRQVISSDAWQESSLYTMARLGYSFNSRYNFTGTLRRDGFSGFGKNNKFALFPSAAAAWTLSEEKFLKDNVKWIDNLKLRLSYGSNGNRTVSRYQTLATMTSTNAYLYGDGALAEKGVHISAMANDNLKWETTNTFNIALDFSVLNGRVFGSLEYYRSNTYDLLYNINIPYMNNDISSIPTNIGKLANHGQELSITGIPVQTKDFRWEITFNYSLNRNKVVSILGIDSDGDGKEDDLVSSKIFIGHPYGVAYDFEQIGMWQMADYKAGIIPNGFTYGTYKVRDIDGDGEYTAAKDRKILGYTDPSYRFSIQNVLQYKNWELKAFINSIQGGKDYYYAQPGNVLLNPDNIFQSNRFKWDYWTPENPNARYRQIGFFPPALDYQYSPYIQRSFIRLQNLTLSYKVPPAVLKKIGVNNLNVYATGNNLFTITDWDGWDPETGTGLGGDYPLLRTYSVGINFDF</sequence>
<gene>
    <name evidence="8" type="ORF">EZS27_032946</name>
</gene>
<evidence type="ECO:0000256" key="1">
    <source>
        <dbReference type="ARBA" id="ARBA00004571"/>
    </source>
</evidence>
<evidence type="ECO:0000256" key="3">
    <source>
        <dbReference type="ARBA" id="ARBA00022692"/>
    </source>
</evidence>